<dbReference type="OrthoDB" id="7709182at2"/>
<keyword evidence="1" id="KW-0732">Signal</keyword>
<accession>A0A2T1AEI9</accession>
<dbReference type="Proteomes" id="UP000237718">
    <property type="component" value="Unassembled WGS sequence"/>
</dbReference>
<proteinExistence type="predicted"/>
<feature type="chain" id="PRO_5015610410" evidence="1">
    <location>
        <begin position="18"/>
        <end position="118"/>
    </location>
</feature>
<name>A0A2T1AEI9_TRISK</name>
<feature type="signal peptide" evidence="1">
    <location>
        <begin position="1"/>
        <end position="17"/>
    </location>
</feature>
<protein>
    <submittedName>
        <fullName evidence="2">Uncharacterized protein</fullName>
    </submittedName>
</protein>
<reference evidence="2 3" key="1">
    <citation type="submission" date="2018-03" db="EMBL/GenBank/DDBJ databases">
        <title>Genomic Encyclopedia of Archaeal and Bacterial Type Strains, Phase II (KMG-II): from individual species to whole genera.</title>
        <authorList>
            <person name="Goeker M."/>
        </authorList>
    </citation>
    <scope>NUCLEOTIDE SEQUENCE [LARGE SCALE GENOMIC DNA]</scope>
    <source>
        <strain evidence="2 3">DSM 25328</strain>
    </source>
</reference>
<comment type="caution">
    <text evidence="2">The sequence shown here is derived from an EMBL/GenBank/DDBJ whole genome shotgun (WGS) entry which is preliminary data.</text>
</comment>
<dbReference type="EMBL" id="PVUF01000008">
    <property type="protein sequence ID" value="PRZ46991.1"/>
    <property type="molecule type" value="Genomic_DNA"/>
</dbReference>
<dbReference type="AlphaFoldDB" id="A0A2T1AEI9"/>
<evidence type="ECO:0000313" key="2">
    <source>
        <dbReference type="EMBL" id="PRZ46991.1"/>
    </source>
</evidence>
<dbReference type="RefSeq" id="WP_106164240.1">
    <property type="nucleotide sequence ID" value="NZ_PVUF01000008.1"/>
</dbReference>
<organism evidence="2 3">
    <name type="scientific">Tritonibacter scottomollicae</name>
    <name type="common">Epibacterium scottomollicae</name>
    <dbReference type="NCBI Taxonomy" id="483013"/>
    <lineage>
        <taxon>Bacteria</taxon>
        <taxon>Pseudomonadati</taxon>
        <taxon>Pseudomonadota</taxon>
        <taxon>Alphaproteobacteria</taxon>
        <taxon>Rhodobacterales</taxon>
        <taxon>Paracoccaceae</taxon>
        <taxon>Tritonibacter</taxon>
    </lineage>
</organism>
<sequence>MRYLIPLLLCLATPLSAAEWALRPGDQPFDADDLAALPGQVFRYYDDGESRFWANGAYAYTYSAQNGGGTAWGSYRVAEDGSVCVTFTNGNKRCDLYVRDGNRTLLITEEGARFPMRP</sequence>
<gene>
    <name evidence="2" type="ORF">CLV89_108138</name>
</gene>
<evidence type="ECO:0000256" key="1">
    <source>
        <dbReference type="SAM" id="SignalP"/>
    </source>
</evidence>
<evidence type="ECO:0000313" key="3">
    <source>
        <dbReference type="Proteomes" id="UP000237718"/>
    </source>
</evidence>